<keyword evidence="4 10" id="KW-1133">Transmembrane helix</keyword>
<dbReference type="PANTHER" id="PTHR12266:SF0">
    <property type="entry name" value="MITOCHONDRIAL SODIUM_CALCIUM EXCHANGER PROTEIN"/>
    <property type="match status" value="1"/>
</dbReference>
<keyword evidence="6 10" id="KW-0472">Membrane</keyword>
<name>A0A8J4B4U0_9CHLO</name>
<feature type="transmembrane region" description="Helical" evidence="10">
    <location>
        <begin position="225"/>
        <end position="243"/>
    </location>
</feature>
<evidence type="ECO:0000256" key="2">
    <source>
        <dbReference type="ARBA" id="ARBA00022448"/>
    </source>
</evidence>
<keyword evidence="3 10" id="KW-0812">Transmembrane</keyword>
<evidence type="ECO:0000313" key="14">
    <source>
        <dbReference type="Proteomes" id="UP000747399"/>
    </source>
</evidence>
<dbReference type="GO" id="GO:0016020">
    <property type="term" value="C:membrane"/>
    <property type="evidence" value="ECO:0007669"/>
    <property type="project" value="UniProtKB-SubCell"/>
</dbReference>
<feature type="domain" description="Sodium/calcium exchanger membrane region" evidence="12">
    <location>
        <begin position="680"/>
        <end position="797"/>
    </location>
</feature>
<feature type="transmembrane region" description="Helical" evidence="10">
    <location>
        <begin position="816"/>
        <end position="835"/>
    </location>
</feature>
<evidence type="ECO:0000256" key="8">
    <source>
        <dbReference type="ARBA" id="ARBA00038187"/>
    </source>
</evidence>
<feature type="transmembrane region" description="Helical" evidence="10">
    <location>
        <begin position="614"/>
        <end position="631"/>
    </location>
</feature>
<comment type="subcellular location">
    <subcellularLocation>
        <location evidence="1">Membrane</location>
        <topology evidence="1">Multi-pass membrane protein</topology>
    </subcellularLocation>
</comment>
<feature type="transmembrane region" description="Helical" evidence="10">
    <location>
        <begin position="638"/>
        <end position="657"/>
    </location>
</feature>
<feature type="transmembrane region" description="Helical" evidence="10">
    <location>
        <begin position="669"/>
        <end position="691"/>
    </location>
</feature>
<dbReference type="Proteomes" id="UP000747399">
    <property type="component" value="Unassembled WGS sequence"/>
</dbReference>
<feature type="compositionally biased region" description="Basic residues" evidence="9">
    <location>
        <begin position="378"/>
        <end position="390"/>
    </location>
</feature>
<feature type="region of interest" description="Disordered" evidence="9">
    <location>
        <begin position="299"/>
        <end position="348"/>
    </location>
</feature>
<evidence type="ECO:0000256" key="11">
    <source>
        <dbReference type="SAM" id="SignalP"/>
    </source>
</evidence>
<feature type="transmembrane region" description="Helical" evidence="10">
    <location>
        <begin position="136"/>
        <end position="157"/>
    </location>
</feature>
<feature type="transmembrane region" description="Helical" evidence="10">
    <location>
        <begin position="785"/>
        <end position="804"/>
    </location>
</feature>
<proteinExistence type="inferred from homology"/>
<feature type="transmembrane region" description="Helical" evidence="10">
    <location>
        <begin position="586"/>
        <end position="602"/>
    </location>
</feature>
<accession>A0A8J4B4U0</accession>
<feature type="transmembrane region" description="Helical" evidence="10">
    <location>
        <begin position="163"/>
        <end position="182"/>
    </location>
</feature>
<evidence type="ECO:0000256" key="7">
    <source>
        <dbReference type="ARBA" id="ARBA00023201"/>
    </source>
</evidence>
<evidence type="ECO:0000256" key="3">
    <source>
        <dbReference type="ARBA" id="ARBA00022692"/>
    </source>
</evidence>
<evidence type="ECO:0000256" key="6">
    <source>
        <dbReference type="ARBA" id="ARBA00023136"/>
    </source>
</evidence>
<feature type="signal peptide" evidence="11">
    <location>
        <begin position="1"/>
        <end position="31"/>
    </location>
</feature>
<feature type="region of interest" description="Disordered" evidence="9">
    <location>
        <begin position="436"/>
        <end position="474"/>
    </location>
</feature>
<dbReference type="GO" id="GO:0008324">
    <property type="term" value="F:monoatomic cation transmembrane transporter activity"/>
    <property type="evidence" value="ECO:0007669"/>
    <property type="project" value="TreeGrafter"/>
</dbReference>
<evidence type="ECO:0000259" key="12">
    <source>
        <dbReference type="Pfam" id="PF01699"/>
    </source>
</evidence>
<sequence>MSPVRPLRTGPVYCGMKIFYLALSLVSFAAAFTAAAESGQGAPMPPYTCDRLDRVPVLERCSFITEQCESDGGLPYTQWYYCHVAPHGMAASFFFTLLLAALLPLFFTLLGDTAEVYFSPIMTHVSQSIPKMRPRFAGVTFVAMGNGATDLSANITAIRNGDVLLSAGALTGAAMFVQCIVASEVMRASRGPVKCRGATLRDLGIYIASVVLVLTSFAYGRITNWFIMGAVLLYMTYAVWVFLGDEWHERGRPEAGTMWQNFRSSVLSRLRRRQPEDSLPWALMDLGAGDRANELLTAPLVPRGVTEEEEQGEGRGRGGVRGAGITSRPGSPGPQRLDRQPHHHHHLVSAKAYQDMVWADLSPEARDAASLSGGEGVRRRRQQSRQRLRPSLRGTTTATVKEVDGVGLRAGAGGGGGSSQLVTLSSLNGSALTAPAPVDAVPSKPAPPRDAAAAAAAAADGGSSAQAPLPTDPWVADRLVGEESDLTDDEEDEEAMEAMEAMDEEAGLLGHRHRRSSTEGLHGTYSMGEEEEEDDAGELAVYHQRARGGEQQRTWWNRLRYELTVGTSAEWEELPPGSFRRRWRSATFPLLLPVYAALRFTIPFVDPASYSRRWLLVTCVGAPLLAAVYLAGSSWLAVVLALATGIILAAGVAYFTAGEEDALPDWDFGTSFAFGPAFFAVFGFFMGIIWIDILASQVVGVISLLASLLWLPSSVMGLTLLAWGNSLGDYFGNAAMARRGKPTMALTACFAGPLFNMLTSMALGFGSYFVRRHVNHVDVELRPEVALGCGFLVLYNMAVAAAGLMNHGSLPERFYVFARGWYVMYLAAACSMGMWKGQA</sequence>
<feature type="domain" description="Sodium/calcium exchanger membrane region" evidence="12">
    <location>
        <begin position="102"/>
        <end position="242"/>
    </location>
</feature>
<keyword evidence="11" id="KW-0732">Signal</keyword>
<feature type="transmembrane region" description="Helical" evidence="10">
    <location>
        <begin position="743"/>
        <end position="765"/>
    </location>
</feature>
<keyword evidence="5" id="KW-0915">Sodium</keyword>
<dbReference type="PANTHER" id="PTHR12266">
    <property type="entry name" value="NA+/CA2+ K+ INDEPENDENT EXCHANGER"/>
    <property type="match status" value="1"/>
</dbReference>
<keyword evidence="14" id="KW-1185">Reference proteome</keyword>
<feature type="transmembrane region" description="Helical" evidence="10">
    <location>
        <begin position="89"/>
        <end position="110"/>
    </location>
</feature>
<keyword evidence="7" id="KW-0406">Ion transport</keyword>
<feature type="transmembrane region" description="Helical" evidence="10">
    <location>
        <begin position="698"/>
        <end position="723"/>
    </location>
</feature>
<evidence type="ECO:0000256" key="9">
    <source>
        <dbReference type="SAM" id="MobiDB-lite"/>
    </source>
</evidence>
<feature type="transmembrane region" description="Helical" evidence="10">
    <location>
        <begin position="203"/>
        <end position="219"/>
    </location>
</feature>
<dbReference type="Pfam" id="PF01699">
    <property type="entry name" value="Na_Ca_ex"/>
    <property type="match status" value="2"/>
</dbReference>
<feature type="chain" id="PRO_5035277108" description="Sodium/calcium exchanger membrane region domain-containing protein" evidence="11">
    <location>
        <begin position="32"/>
        <end position="839"/>
    </location>
</feature>
<gene>
    <name evidence="13" type="ORF">Vafri_9657</name>
</gene>
<dbReference type="EMBL" id="BNCO01000016">
    <property type="protein sequence ID" value="GIL54112.1"/>
    <property type="molecule type" value="Genomic_DNA"/>
</dbReference>
<evidence type="ECO:0000256" key="1">
    <source>
        <dbReference type="ARBA" id="ARBA00004141"/>
    </source>
</evidence>
<keyword evidence="2" id="KW-0813">Transport</keyword>
<evidence type="ECO:0000313" key="13">
    <source>
        <dbReference type="EMBL" id="GIL54112.1"/>
    </source>
</evidence>
<keyword evidence="7" id="KW-0739">Sodium transport</keyword>
<dbReference type="InterPro" id="IPR004837">
    <property type="entry name" value="NaCa_Exmemb"/>
</dbReference>
<dbReference type="AlphaFoldDB" id="A0A8J4B4U0"/>
<reference evidence="13" key="1">
    <citation type="journal article" date="2021" name="Proc. Natl. Acad. Sci. U.S.A.">
        <title>Three genomes in the algal genus Volvox reveal the fate of a haploid sex-determining region after a transition to homothallism.</title>
        <authorList>
            <person name="Yamamoto K."/>
            <person name="Hamaji T."/>
            <person name="Kawai-Toyooka H."/>
            <person name="Matsuzaki R."/>
            <person name="Takahashi F."/>
            <person name="Nishimura Y."/>
            <person name="Kawachi M."/>
            <person name="Noguchi H."/>
            <person name="Minakuchi Y."/>
            <person name="Umen J.G."/>
            <person name="Toyoda A."/>
            <person name="Nozaki H."/>
        </authorList>
    </citation>
    <scope>NUCLEOTIDE SEQUENCE</scope>
    <source>
        <strain evidence="13">NIES-3780</strain>
    </source>
</reference>
<protein>
    <recommendedName>
        <fullName evidence="12">Sodium/calcium exchanger membrane region domain-containing protein</fullName>
    </recommendedName>
</protein>
<evidence type="ECO:0000256" key="10">
    <source>
        <dbReference type="SAM" id="Phobius"/>
    </source>
</evidence>
<evidence type="ECO:0000256" key="4">
    <source>
        <dbReference type="ARBA" id="ARBA00022989"/>
    </source>
</evidence>
<dbReference type="InterPro" id="IPR051359">
    <property type="entry name" value="CaCA_antiporter"/>
</dbReference>
<dbReference type="Gene3D" id="1.20.1420.30">
    <property type="entry name" value="NCX, central ion-binding region"/>
    <property type="match status" value="2"/>
</dbReference>
<dbReference type="GO" id="GO:0006814">
    <property type="term" value="P:sodium ion transport"/>
    <property type="evidence" value="ECO:0007669"/>
    <property type="project" value="UniProtKB-KW"/>
</dbReference>
<dbReference type="InterPro" id="IPR044880">
    <property type="entry name" value="NCX_ion-bd_dom_sf"/>
</dbReference>
<organism evidence="13 14">
    <name type="scientific">Volvox africanus</name>
    <dbReference type="NCBI Taxonomy" id="51714"/>
    <lineage>
        <taxon>Eukaryota</taxon>
        <taxon>Viridiplantae</taxon>
        <taxon>Chlorophyta</taxon>
        <taxon>core chlorophytes</taxon>
        <taxon>Chlorophyceae</taxon>
        <taxon>CS clade</taxon>
        <taxon>Chlamydomonadales</taxon>
        <taxon>Volvocaceae</taxon>
        <taxon>Volvox</taxon>
    </lineage>
</organism>
<comment type="caution">
    <text evidence="13">The sequence shown here is derived from an EMBL/GenBank/DDBJ whole genome shotgun (WGS) entry which is preliminary data.</text>
</comment>
<feature type="compositionally biased region" description="Low complexity" evidence="9">
    <location>
        <begin position="449"/>
        <end position="468"/>
    </location>
</feature>
<evidence type="ECO:0000256" key="5">
    <source>
        <dbReference type="ARBA" id="ARBA00023053"/>
    </source>
</evidence>
<comment type="similarity">
    <text evidence="8">Belongs to the Ca(2+):cation antiporter (CaCA) (TC 2.A.19) family. Cation/calcium exchanger (CCX) subfamily.</text>
</comment>
<feature type="region of interest" description="Disordered" evidence="9">
    <location>
        <begin position="368"/>
        <end position="397"/>
    </location>
</feature>